<evidence type="ECO:0000256" key="4">
    <source>
        <dbReference type="ARBA" id="ARBA00022519"/>
    </source>
</evidence>
<dbReference type="GeneID" id="49405772"/>
<evidence type="ECO:0000256" key="6">
    <source>
        <dbReference type="ARBA" id="ARBA00022989"/>
    </source>
</evidence>
<dbReference type="GO" id="GO:0005886">
    <property type="term" value="C:plasma membrane"/>
    <property type="evidence" value="ECO:0007669"/>
    <property type="project" value="UniProtKB-SubCell"/>
</dbReference>
<reference evidence="9" key="1">
    <citation type="submission" date="2012-11" db="EMBL/GenBank/DDBJ databases">
        <title>Dependencies among metagenomic species, viruses, plasmids and units of genetic variation.</title>
        <authorList>
            <person name="Nielsen H.B."/>
            <person name="Almeida M."/>
            <person name="Juncker A.S."/>
            <person name="Rasmussen S."/>
            <person name="Li J."/>
            <person name="Sunagawa S."/>
            <person name="Plichta D."/>
            <person name="Gautier L."/>
            <person name="Le Chatelier E."/>
            <person name="Peletier E."/>
            <person name="Bonde I."/>
            <person name="Nielsen T."/>
            <person name="Manichanh C."/>
            <person name="Arumugam M."/>
            <person name="Batto J."/>
            <person name="Santos M.B.Q.D."/>
            <person name="Blom N."/>
            <person name="Borruel N."/>
            <person name="Burgdorf K.S."/>
            <person name="Boumezbeur F."/>
            <person name="Casellas F."/>
            <person name="Dore J."/>
            <person name="Guarner F."/>
            <person name="Hansen T."/>
            <person name="Hildebrand F."/>
            <person name="Kaas R.S."/>
            <person name="Kennedy S."/>
            <person name="Kristiansen K."/>
            <person name="Kultima J.R."/>
            <person name="Leonard P."/>
            <person name="Levenez F."/>
            <person name="Lund O."/>
            <person name="Moumen B."/>
            <person name="Le Paslier D."/>
            <person name="Pons N."/>
            <person name="Pedersen O."/>
            <person name="Prifti E."/>
            <person name="Qin J."/>
            <person name="Raes J."/>
            <person name="Tap J."/>
            <person name="Tims S."/>
            <person name="Ussery D.W."/>
            <person name="Yamada T."/>
            <person name="MetaHit consortium"/>
            <person name="Renault P."/>
            <person name="Sicheritz-Ponten T."/>
            <person name="Bork P."/>
            <person name="Wang J."/>
            <person name="Brunak S."/>
            <person name="Ehrlich S.D."/>
        </authorList>
    </citation>
    <scope>NUCLEOTIDE SEQUENCE [LARGE SCALE GENOMIC DNA]</scope>
</reference>
<accession>R6I7J9</accession>
<keyword evidence="7 8" id="KW-0472">Membrane</keyword>
<sequence length="406" mass="43640">MKSENNIVEGALKVHKLTFWEAAMIIVGANIGSGILGLAYSARKAGWPVLMLWLIIAGFFTTASMLYVAETTLRTRKVMQLPGLAKKYVGELGAWLVFISVAANTIGCLIAYTNGSGRILSEMFGLSTQIGSLLFSVPAVIVVWFGLKATGVAEKVISFGMMALLAVIIAASFLAENSDLSNAIFTNWTYAIPVFNVAIFCYIAQYAVPELARGLAHDQQKLAPAIVTGMSLTMVLLALVPLAVLSLTGPENVTQVATIAWGKALGEWAFFTANLFALAAMMTSYWAVAGSFLTNIVDKFNFKSEDDVKTRLFVLACVVIPPFILAYSGLVSFVDAIYLAGTFGGVIMSVLPVLMLRSARKTGDMEPSWQCGWIASAWVQWSMIVLFCGAALYAVLGLFGLLPAAW</sequence>
<dbReference type="Gene3D" id="1.20.1740.10">
    <property type="entry name" value="Amino acid/polyamine transporter I"/>
    <property type="match status" value="1"/>
</dbReference>
<evidence type="ECO:0000256" key="5">
    <source>
        <dbReference type="ARBA" id="ARBA00022692"/>
    </source>
</evidence>
<feature type="transmembrane region" description="Helical" evidence="8">
    <location>
        <begin position="225"/>
        <end position="248"/>
    </location>
</feature>
<accession>A0A3G9GRY1</accession>
<organism evidence="9">
    <name type="scientific">Phascolarctobacterium faecium</name>
    <dbReference type="NCBI Taxonomy" id="33025"/>
    <lineage>
        <taxon>Bacteria</taxon>
        <taxon>Bacillati</taxon>
        <taxon>Bacillota</taxon>
        <taxon>Negativicutes</taxon>
        <taxon>Acidaminococcales</taxon>
        <taxon>Acidaminococcaceae</taxon>
        <taxon>Phascolarctobacterium</taxon>
    </lineage>
</organism>
<name>R6I7J9_9FIRM</name>
<feature type="transmembrane region" description="Helical" evidence="8">
    <location>
        <begin position="377"/>
        <end position="402"/>
    </location>
</feature>
<feature type="transmembrane region" description="Helical" evidence="8">
    <location>
        <begin position="187"/>
        <end position="204"/>
    </location>
</feature>
<gene>
    <name evidence="9" type="ORF">BN533_01205</name>
</gene>
<feature type="transmembrane region" description="Helical" evidence="8">
    <location>
        <begin position="20"/>
        <end position="40"/>
    </location>
</feature>
<keyword evidence="5 8" id="KW-0812">Transmembrane</keyword>
<dbReference type="Pfam" id="PF03222">
    <property type="entry name" value="Trp_Tyr_perm"/>
    <property type="match status" value="1"/>
</dbReference>
<feature type="transmembrane region" description="Helical" evidence="8">
    <location>
        <begin position="46"/>
        <end position="68"/>
    </location>
</feature>
<comment type="subcellular location">
    <subcellularLocation>
        <location evidence="1">Cell inner membrane</location>
        <topology evidence="1">Multi-pass membrane protein</topology>
    </subcellularLocation>
</comment>
<dbReference type="STRING" id="1262914.BN533_01205"/>
<evidence type="ECO:0000313" key="9">
    <source>
        <dbReference type="EMBL" id="CDB46148.1"/>
    </source>
</evidence>
<dbReference type="GO" id="GO:0003333">
    <property type="term" value="P:amino acid transmembrane transport"/>
    <property type="evidence" value="ECO:0007669"/>
    <property type="project" value="InterPro"/>
</dbReference>
<dbReference type="PANTHER" id="PTHR32195:SF26">
    <property type="entry name" value="TRYPTOPHAN OR TYROSINE TRANSPORTER PROTEIN"/>
    <property type="match status" value="1"/>
</dbReference>
<comment type="caution">
    <text evidence="9">The sequence shown here is derived from an EMBL/GenBank/DDBJ whole genome shotgun (WGS) entry which is preliminary data.</text>
</comment>
<evidence type="ECO:0000256" key="2">
    <source>
        <dbReference type="ARBA" id="ARBA00022448"/>
    </source>
</evidence>
<evidence type="ECO:0000256" key="8">
    <source>
        <dbReference type="SAM" id="Phobius"/>
    </source>
</evidence>
<feature type="transmembrane region" description="Helical" evidence="8">
    <location>
        <begin position="156"/>
        <end position="175"/>
    </location>
</feature>
<keyword evidence="3" id="KW-1003">Cell membrane</keyword>
<proteinExistence type="predicted"/>
<feature type="transmembrane region" description="Helical" evidence="8">
    <location>
        <begin position="268"/>
        <end position="292"/>
    </location>
</feature>
<dbReference type="PANTHER" id="PTHR32195">
    <property type="entry name" value="OS07G0662800 PROTEIN"/>
    <property type="match status" value="1"/>
</dbReference>
<keyword evidence="6 8" id="KW-1133">Transmembrane helix</keyword>
<evidence type="ECO:0000256" key="1">
    <source>
        <dbReference type="ARBA" id="ARBA00004429"/>
    </source>
</evidence>
<feature type="transmembrane region" description="Helical" evidence="8">
    <location>
        <begin position="124"/>
        <end position="147"/>
    </location>
</feature>
<feature type="transmembrane region" description="Helical" evidence="8">
    <location>
        <begin position="336"/>
        <end position="356"/>
    </location>
</feature>
<feature type="transmembrane region" description="Helical" evidence="8">
    <location>
        <begin position="88"/>
        <end position="112"/>
    </location>
</feature>
<keyword evidence="2" id="KW-0813">Transport</keyword>
<dbReference type="AlphaFoldDB" id="R6I7J9"/>
<dbReference type="HOGENOM" id="CLU_650091_0_0_9"/>
<keyword evidence="4" id="KW-0997">Cell inner membrane</keyword>
<dbReference type="RefSeq" id="WP_021718105.1">
    <property type="nucleotide sequence ID" value="NZ_AP019004.1"/>
</dbReference>
<protein>
    <submittedName>
        <fullName evidence="9">Aromatic amino acid permease</fullName>
    </submittedName>
</protein>
<dbReference type="EMBL" id="CBDS010000074">
    <property type="protein sequence ID" value="CDB46148.1"/>
    <property type="molecule type" value="Genomic_DNA"/>
</dbReference>
<dbReference type="eggNOG" id="COG0814">
    <property type="taxonomic scope" value="Bacteria"/>
</dbReference>
<feature type="transmembrane region" description="Helical" evidence="8">
    <location>
        <begin position="312"/>
        <end position="330"/>
    </location>
</feature>
<evidence type="ECO:0000256" key="7">
    <source>
        <dbReference type="ARBA" id="ARBA00023136"/>
    </source>
</evidence>
<evidence type="ECO:0000256" key="3">
    <source>
        <dbReference type="ARBA" id="ARBA00022475"/>
    </source>
</evidence>
<dbReference type="InterPro" id="IPR018227">
    <property type="entry name" value="Amino_acid_transport_2"/>
</dbReference>